<reference evidence="3" key="1">
    <citation type="submission" date="2016-10" db="EMBL/GenBank/DDBJ databases">
        <authorList>
            <person name="Varghese N."/>
            <person name="Submissions S."/>
        </authorList>
    </citation>
    <scope>NUCLEOTIDE SEQUENCE [LARGE SCALE GENOMIC DNA]</scope>
    <source>
        <strain evidence="3">CGMCC 1.10329</strain>
    </source>
</reference>
<evidence type="ECO:0000313" key="3">
    <source>
        <dbReference type="Proteomes" id="UP000183769"/>
    </source>
</evidence>
<name>A0A1I5TLB6_9EURY</name>
<evidence type="ECO:0000313" key="2">
    <source>
        <dbReference type="EMBL" id="SFP83864.1"/>
    </source>
</evidence>
<protein>
    <recommendedName>
        <fullName evidence="1">Halobacterial output domain-containing protein</fullName>
    </recommendedName>
</protein>
<organism evidence="2 3">
    <name type="scientific">Halolamina pelagica</name>
    <dbReference type="NCBI Taxonomy" id="699431"/>
    <lineage>
        <taxon>Archaea</taxon>
        <taxon>Methanobacteriati</taxon>
        <taxon>Methanobacteriota</taxon>
        <taxon>Stenosarchaea group</taxon>
        <taxon>Halobacteria</taxon>
        <taxon>Halobacteriales</taxon>
        <taxon>Haloferacaceae</taxon>
    </lineage>
</organism>
<dbReference type="Proteomes" id="UP000183769">
    <property type="component" value="Unassembled WGS sequence"/>
</dbReference>
<dbReference type="RefSeq" id="WP_074878923.1">
    <property type="nucleotide sequence ID" value="NZ_FOXI01000010.1"/>
</dbReference>
<dbReference type="Pfam" id="PF18545">
    <property type="entry name" value="HalOD1"/>
    <property type="match status" value="1"/>
</dbReference>
<sequence length="75" mass="7942">MTPTTPRPATRVVDVIAERTGVDPGDLTPPLSTVVDPDALNAIVDHADTADGVAVRFEYGDDEVVVRGDGRVEIQ</sequence>
<dbReference type="AlphaFoldDB" id="A0A1I5TLB6"/>
<proteinExistence type="predicted"/>
<feature type="domain" description="Halobacterial output" evidence="1">
    <location>
        <begin position="6"/>
        <end position="75"/>
    </location>
</feature>
<accession>A0A1I5TLB6</accession>
<dbReference type="EMBL" id="FOXI01000010">
    <property type="protein sequence ID" value="SFP83864.1"/>
    <property type="molecule type" value="Genomic_DNA"/>
</dbReference>
<dbReference type="OrthoDB" id="199137at2157"/>
<evidence type="ECO:0000259" key="1">
    <source>
        <dbReference type="Pfam" id="PF18545"/>
    </source>
</evidence>
<gene>
    <name evidence="2" type="ORF">SAMN05216277_1102</name>
</gene>
<dbReference type="InterPro" id="IPR040624">
    <property type="entry name" value="HalOD1"/>
</dbReference>
<keyword evidence="3" id="KW-1185">Reference proteome</keyword>